<reference evidence="1 2" key="1">
    <citation type="journal article" date="2019" name="Int. J. Syst. Evol. Microbiol.">
        <title>The Global Catalogue of Microorganisms (GCM) 10K type strain sequencing project: providing services to taxonomists for standard genome sequencing and annotation.</title>
        <authorList>
            <consortium name="The Broad Institute Genomics Platform"/>
            <consortium name="The Broad Institute Genome Sequencing Center for Infectious Disease"/>
            <person name="Wu L."/>
            <person name="Ma J."/>
        </authorList>
    </citation>
    <scope>NUCLEOTIDE SEQUENCE [LARGE SCALE GENOMIC DNA]</scope>
    <source>
        <strain evidence="1 2">CGMCC 1.12562</strain>
    </source>
</reference>
<organism evidence="1 2">
    <name type="scientific">Halobacterium litoreum</name>
    <dbReference type="NCBI Taxonomy" id="2039234"/>
    <lineage>
        <taxon>Archaea</taxon>
        <taxon>Methanobacteriati</taxon>
        <taxon>Methanobacteriota</taxon>
        <taxon>Stenosarchaea group</taxon>
        <taxon>Halobacteria</taxon>
        <taxon>Halobacteriales</taxon>
        <taxon>Halobacteriaceae</taxon>
        <taxon>Halobacterium</taxon>
    </lineage>
</organism>
<keyword evidence="2" id="KW-1185">Reference proteome</keyword>
<sequence>MPPSIDPYVDPSELQSPKNQYIAWLDIMGTANAMRRSVKTGAVKVLKMHNAVLDVQNDYDVDIFPMMDGMYIVSDEKFELIGFLQDIFRGYAEYLVGESEQDHFEVYYTSIIRAAVAFGPLYHGGDTTESVSETIAGSEGYKNSILVGVPMADAYEAETEAPPFGIRIHRSARTLAPEGEEPIPQYWWNWWEGTDLPENLLDLLNNYFEHFEESRHSEYDEQKLERHKETAKVYLKEEY</sequence>
<gene>
    <name evidence="1" type="ORF">ACFOKC_06490</name>
</gene>
<dbReference type="Proteomes" id="UP001595660">
    <property type="component" value="Unassembled WGS sequence"/>
</dbReference>
<proteinExistence type="predicted"/>
<protein>
    <submittedName>
        <fullName evidence="1">Type I restriction-modification system subunit M N-terminal domain-containing protein</fullName>
    </submittedName>
</protein>
<dbReference type="EMBL" id="JBHRWN010000002">
    <property type="protein sequence ID" value="MFC3477371.1"/>
    <property type="molecule type" value="Genomic_DNA"/>
</dbReference>
<evidence type="ECO:0000313" key="2">
    <source>
        <dbReference type="Proteomes" id="UP001595660"/>
    </source>
</evidence>
<dbReference type="AlphaFoldDB" id="A0ABD5NDT5"/>
<dbReference type="GeneID" id="69116704"/>
<comment type="caution">
    <text evidence="1">The sequence shown here is derived from an EMBL/GenBank/DDBJ whole genome shotgun (WGS) entry which is preliminary data.</text>
</comment>
<evidence type="ECO:0000313" key="1">
    <source>
        <dbReference type="EMBL" id="MFC3477371.1"/>
    </source>
</evidence>
<name>A0ABD5NDT5_9EURY</name>
<accession>A0ABD5NDT5</accession>
<dbReference type="RefSeq" id="WP_232571502.1">
    <property type="nucleotide sequence ID" value="NZ_CP089466.1"/>
</dbReference>